<feature type="transmembrane region" description="Helical" evidence="6">
    <location>
        <begin position="145"/>
        <end position="164"/>
    </location>
</feature>
<keyword evidence="2" id="KW-0813">Transport</keyword>
<dbReference type="SUPFAM" id="SSF161070">
    <property type="entry name" value="SNF-like"/>
    <property type="match status" value="1"/>
</dbReference>
<name>A0A367G3F6_9FIRM</name>
<sequence length="457" mass="50764">MKEREKLGSRLGFILISAGCAIGIGNVWKFPYMAGQGGGGTFVLFYLIFLALLGLPVMTMEFSVGRASQKSPVKAYYALEKPGQKWHIHGYITLIGCYLLMMFYTTVTGWMLNYFYMTATGKFQGLDSDGVAGQFTNMLGQPVTMGFWMIVVVIAGVFVCSRGLQNGLEKVTKVMMISLLVIMVVLAINSFTMDGAKEGLKFYLIPDFERMKEIGIISTITGAMNQAFFTLSLGIGAMAIFGSYIGKDHALLGESMNIALLDTFVAITSGLIIFPACFTFNVDQTSGPSLIFITLPNIFNHIPLGRLWGSLFFIFMSFAAFSTILAVFENIISCGMELTGWSRKKSSLVNAIAIILLSLPCVLGYNVWSWDWLKVFGGAILDLEDFLVSNILLPLGSLVYLLFCVSKRGWGWENFTEEANTGKGMKIRKWMRGYITYILPLIILFIFFFGLYDKFFA</sequence>
<dbReference type="Proteomes" id="UP000253208">
    <property type="component" value="Unassembled WGS sequence"/>
</dbReference>
<dbReference type="PANTHER" id="PTHR42948:SF1">
    <property type="entry name" value="TRANSPORTER"/>
    <property type="match status" value="1"/>
</dbReference>
<dbReference type="RefSeq" id="WP_110103604.1">
    <property type="nucleotide sequence ID" value="NZ_PSQG01000005.1"/>
</dbReference>
<feature type="transmembrane region" description="Helical" evidence="6">
    <location>
        <begin position="176"/>
        <end position="193"/>
    </location>
</feature>
<dbReference type="NCBIfam" id="NF037979">
    <property type="entry name" value="Na_transp"/>
    <property type="match status" value="1"/>
</dbReference>
<feature type="transmembrane region" description="Helical" evidence="6">
    <location>
        <begin position="387"/>
        <end position="405"/>
    </location>
</feature>
<feature type="transmembrane region" description="Helical" evidence="6">
    <location>
        <begin position="307"/>
        <end position="328"/>
    </location>
</feature>
<feature type="transmembrane region" description="Helical" evidence="6">
    <location>
        <begin position="43"/>
        <end position="65"/>
    </location>
</feature>
<comment type="subcellular location">
    <subcellularLocation>
        <location evidence="1">Membrane</location>
        <topology evidence="1">Multi-pass membrane protein</topology>
    </subcellularLocation>
</comment>
<dbReference type="InterPro" id="IPR037272">
    <property type="entry name" value="SNS_sf"/>
</dbReference>
<keyword evidence="3 6" id="KW-0812">Transmembrane</keyword>
<evidence type="ECO:0000256" key="1">
    <source>
        <dbReference type="ARBA" id="ARBA00004141"/>
    </source>
</evidence>
<feature type="transmembrane region" description="Helical" evidence="6">
    <location>
        <begin position="434"/>
        <end position="452"/>
    </location>
</feature>
<evidence type="ECO:0000256" key="6">
    <source>
        <dbReference type="SAM" id="Phobius"/>
    </source>
</evidence>
<evidence type="ECO:0000256" key="5">
    <source>
        <dbReference type="ARBA" id="ARBA00023136"/>
    </source>
</evidence>
<gene>
    <name evidence="7" type="ORF">C4886_04900</name>
</gene>
<evidence type="ECO:0000256" key="4">
    <source>
        <dbReference type="ARBA" id="ARBA00022989"/>
    </source>
</evidence>
<dbReference type="GO" id="GO:0016020">
    <property type="term" value="C:membrane"/>
    <property type="evidence" value="ECO:0007669"/>
    <property type="project" value="UniProtKB-SubCell"/>
</dbReference>
<dbReference type="EMBL" id="PSQG01000005">
    <property type="protein sequence ID" value="RCH45247.1"/>
    <property type="molecule type" value="Genomic_DNA"/>
</dbReference>
<keyword evidence="4 6" id="KW-1133">Transmembrane helix</keyword>
<dbReference type="InterPro" id="IPR000175">
    <property type="entry name" value="Na/ntran_symport"/>
</dbReference>
<comment type="caution">
    <text evidence="7">The sequence shown here is derived from an EMBL/GenBank/DDBJ whole genome shotgun (WGS) entry which is preliminary data.</text>
</comment>
<dbReference type="PRINTS" id="PR00176">
    <property type="entry name" value="NANEUSMPORT"/>
</dbReference>
<organism evidence="7 8">
    <name type="scientific">Blautia obeum</name>
    <dbReference type="NCBI Taxonomy" id="40520"/>
    <lineage>
        <taxon>Bacteria</taxon>
        <taxon>Bacillati</taxon>
        <taxon>Bacillota</taxon>
        <taxon>Clostridia</taxon>
        <taxon>Lachnospirales</taxon>
        <taxon>Lachnospiraceae</taxon>
        <taxon>Blautia</taxon>
    </lineage>
</organism>
<dbReference type="InterPro" id="IPR047218">
    <property type="entry name" value="YocR/YhdH-like"/>
</dbReference>
<protein>
    <submittedName>
        <fullName evidence="7">Sodium-dependent transporter</fullName>
    </submittedName>
</protein>
<feature type="transmembrane region" description="Helical" evidence="6">
    <location>
        <begin position="227"/>
        <end position="246"/>
    </location>
</feature>
<evidence type="ECO:0000256" key="2">
    <source>
        <dbReference type="ARBA" id="ARBA00022448"/>
    </source>
</evidence>
<feature type="transmembrane region" description="Helical" evidence="6">
    <location>
        <begin position="348"/>
        <end position="367"/>
    </location>
</feature>
<dbReference type="PANTHER" id="PTHR42948">
    <property type="entry name" value="TRANSPORTER"/>
    <property type="match status" value="1"/>
</dbReference>
<dbReference type="CDD" id="cd10336">
    <property type="entry name" value="SLC6sbd_Tyt1-Like"/>
    <property type="match status" value="1"/>
</dbReference>
<accession>A0A367G3F6</accession>
<proteinExistence type="predicted"/>
<feature type="transmembrane region" description="Helical" evidence="6">
    <location>
        <begin position="258"/>
        <end position="282"/>
    </location>
</feature>
<evidence type="ECO:0000313" key="8">
    <source>
        <dbReference type="Proteomes" id="UP000253208"/>
    </source>
</evidence>
<dbReference type="PROSITE" id="PS50267">
    <property type="entry name" value="NA_NEUROTRAN_SYMP_3"/>
    <property type="match status" value="1"/>
</dbReference>
<reference evidence="7 8" key="1">
    <citation type="submission" date="2018-02" db="EMBL/GenBank/DDBJ databases">
        <title>Complete genome sequencing of Faecalibacterium prausnitzii strains isolated from the human gut.</title>
        <authorList>
            <person name="Fitzgerald B.C."/>
            <person name="Shkoporov A.N."/>
            <person name="Ross P.R."/>
            <person name="Hill C."/>
        </authorList>
    </citation>
    <scope>NUCLEOTIDE SEQUENCE [LARGE SCALE GENOMIC DNA]</scope>
    <source>
        <strain evidence="7 8">APC942/31-1</strain>
    </source>
</reference>
<dbReference type="AlphaFoldDB" id="A0A367G3F6"/>
<feature type="transmembrane region" description="Helical" evidence="6">
    <location>
        <begin position="12"/>
        <end position="31"/>
    </location>
</feature>
<evidence type="ECO:0000313" key="7">
    <source>
        <dbReference type="EMBL" id="RCH45247.1"/>
    </source>
</evidence>
<keyword evidence="5 6" id="KW-0472">Membrane</keyword>
<evidence type="ECO:0000256" key="3">
    <source>
        <dbReference type="ARBA" id="ARBA00022692"/>
    </source>
</evidence>
<dbReference type="Pfam" id="PF00209">
    <property type="entry name" value="SNF"/>
    <property type="match status" value="2"/>
</dbReference>
<feature type="transmembrane region" description="Helical" evidence="6">
    <location>
        <begin position="86"/>
        <end position="107"/>
    </location>
</feature>